<dbReference type="SUPFAM" id="SSF48208">
    <property type="entry name" value="Six-hairpin glycosidases"/>
    <property type="match status" value="1"/>
</dbReference>
<dbReference type="InterPro" id="IPR008928">
    <property type="entry name" value="6-hairpin_glycosidase_sf"/>
</dbReference>
<dbReference type="InterPro" id="IPR012341">
    <property type="entry name" value="6hp_glycosidase-like_sf"/>
</dbReference>
<evidence type="ECO:0000313" key="3">
    <source>
        <dbReference type="Proteomes" id="UP000006352"/>
    </source>
</evidence>
<dbReference type="PANTHER" id="PTHR41814:SF1">
    <property type="entry name" value="CELLULASE"/>
    <property type="match status" value="1"/>
</dbReference>
<dbReference type="HOGENOM" id="CLU_037534_1_0_1"/>
<evidence type="ECO:0000313" key="2">
    <source>
        <dbReference type="EMBL" id="CCM03830.1"/>
    </source>
</evidence>
<dbReference type="GO" id="GO:0016787">
    <property type="term" value="F:hydrolase activity"/>
    <property type="evidence" value="ECO:0007669"/>
    <property type="project" value="UniProtKB-KW"/>
</dbReference>
<dbReference type="PANTHER" id="PTHR41814">
    <property type="entry name" value="EXPRESSED PROTEIN"/>
    <property type="match status" value="1"/>
</dbReference>
<dbReference type="STRING" id="599839.J4GRZ0"/>
<dbReference type="OrthoDB" id="2305845at2759"/>
<sequence length="440" mass="48955">MPEIASEISAEVSASAVRIDLLLPPLLAAQRSSWEQGVAAQALLECYQFFVREDIPKPQQEAHFLPYLYAFAHESLVRQASDGRLATLLNGNGASDSGAADPASNGEPIYFLLALSERLGHVFPPPASATNASLAEGVDGMLSYIVDACPRAPINGDNSDTEDQMKLFSHRTDAVQIWSDTVYMLPPFLVSAAIFHLDHPHPRYQSITLLHMGLQQILLAAQALQGHSGEWSHIYDLSAKEYNRPAPWGVGNGWVCCGIVRVLRMLNCRVSEEDADPMSSRALATLLLHHPQLIDKLRRCLNVLATTMCACLKRIRLDGLFHDILDNESTFVETNLSQQLSYTLVRLLDLRLHHRDFIAPMLSSEILEETWRQWERVAETMRTAAVGKTDAWGFVRDVCGSPSFDKPGTAAEGQAWGIMMETARAEYFVRRRHFEAICSN</sequence>
<keyword evidence="1" id="KW-0378">Hydrolase</keyword>
<name>J4GRZ0_9APHY</name>
<dbReference type="InterPro" id="IPR010905">
    <property type="entry name" value="Glyco_hydro_88"/>
</dbReference>
<dbReference type="Proteomes" id="UP000006352">
    <property type="component" value="Unassembled WGS sequence"/>
</dbReference>
<dbReference type="AlphaFoldDB" id="J4GRZ0"/>
<evidence type="ECO:0000256" key="1">
    <source>
        <dbReference type="ARBA" id="ARBA00022801"/>
    </source>
</evidence>
<dbReference type="InParanoid" id="J4GRZ0"/>
<dbReference type="GeneID" id="24098741"/>
<organism evidence="2 3">
    <name type="scientific">Fibroporia radiculosa</name>
    <dbReference type="NCBI Taxonomy" id="599839"/>
    <lineage>
        <taxon>Eukaryota</taxon>
        <taxon>Fungi</taxon>
        <taxon>Dikarya</taxon>
        <taxon>Basidiomycota</taxon>
        <taxon>Agaricomycotina</taxon>
        <taxon>Agaricomycetes</taxon>
        <taxon>Polyporales</taxon>
        <taxon>Fibroporiaceae</taxon>
        <taxon>Fibroporia</taxon>
    </lineage>
</organism>
<dbReference type="GO" id="GO:0005975">
    <property type="term" value="P:carbohydrate metabolic process"/>
    <property type="evidence" value="ECO:0007669"/>
    <property type="project" value="InterPro"/>
</dbReference>
<keyword evidence="3" id="KW-1185">Reference proteome</keyword>
<reference evidence="2 3" key="1">
    <citation type="journal article" date="2012" name="Appl. Environ. Microbiol.">
        <title>Short-read sequencing for genomic analysis of the brown rot fungus Fibroporia radiculosa.</title>
        <authorList>
            <person name="Tang J.D."/>
            <person name="Perkins A.D."/>
            <person name="Sonstegard T.S."/>
            <person name="Schroeder S.G."/>
            <person name="Burgess S.C."/>
            <person name="Diehl S.V."/>
        </authorList>
    </citation>
    <scope>NUCLEOTIDE SEQUENCE [LARGE SCALE GENOMIC DNA]</scope>
    <source>
        <strain evidence="2 3">TFFH 294</strain>
    </source>
</reference>
<protein>
    <submittedName>
        <fullName evidence="2">Uncharacterized protein</fullName>
    </submittedName>
</protein>
<proteinExistence type="predicted"/>
<dbReference type="Gene3D" id="1.50.10.10">
    <property type="match status" value="1"/>
</dbReference>
<gene>
    <name evidence="2" type="ORF">FIBRA_05979</name>
</gene>
<dbReference type="EMBL" id="HE797130">
    <property type="protein sequence ID" value="CCM03830.1"/>
    <property type="molecule type" value="Genomic_DNA"/>
</dbReference>
<dbReference type="RefSeq" id="XP_012183113.1">
    <property type="nucleotide sequence ID" value="XM_012327723.1"/>
</dbReference>
<accession>J4GRZ0</accession>
<dbReference type="Pfam" id="PF07470">
    <property type="entry name" value="Glyco_hydro_88"/>
    <property type="match status" value="1"/>
</dbReference>